<accession>A0A4P9WBS6</accession>
<evidence type="ECO:0000259" key="2">
    <source>
        <dbReference type="PROSITE" id="PS50097"/>
    </source>
</evidence>
<dbReference type="InterPro" id="IPR011333">
    <property type="entry name" value="SKP1/BTB/POZ_sf"/>
</dbReference>
<proteinExistence type="predicted"/>
<evidence type="ECO:0000313" key="4">
    <source>
        <dbReference type="Proteomes" id="UP000269721"/>
    </source>
</evidence>
<dbReference type="CDD" id="cd18186">
    <property type="entry name" value="BTB_POZ_ZBTB_KLHL-like"/>
    <property type="match status" value="1"/>
</dbReference>
<dbReference type="SUPFAM" id="SSF74924">
    <property type="entry name" value="Cap-Gly domain"/>
    <property type="match status" value="1"/>
</dbReference>
<dbReference type="InterPro" id="IPR036859">
    <property type="entry name" value="CAP-Gly_dom_sf"/>
</dbReference>
<sequence>MPPRSKTRCPPKPSDQLPLSCLKRDLATLASPPYPHADLLFSLDARSPGDPPLTLPAHGLFFWALPEEMRALAPLTFDRADVDEQGFAVEVWRAPGAESAYVLQNLIDASYGKDADLPLSLPSFPPYSHLVVDVDSVPLGFPHRLAAHSDVNLRLQDPDIPIAESRTFLSYRALLAARLPYFSALFSSRFADSASTVLTLPAELFPDITLPIVLHHVYFGTLPLQALADPGALDRLQILHAAADFLGAENLAADARGAMRELAHGFRCGCSTCRAVVGPLAAWAFATEGVAGDTLGVEARAALVKRWADLWGREWASVAPGLRDRVVARVVERFSGDPARVGEAIEGLALVRGRGIRGAWGVILESALAKIEDAARGTVASDLAGVVRADPKLAECLKGTGWGCSEVLSRILGWATEALKEQNSVGTIVELDRLVLKAREAGEGVRDALQSARDVAVSFAAKRWLGIAARGGFESLEGSESLARVAEVAGIEAAELSAAQKAPAPGTLVRGAETRTKLRPFVKIEDPSALSPNPPSPPRVRPAPAARPGRSSILAASPSSVRHSPSAPAALRTAPSTSPPDPPPQTDPLVSARVRITTANVSGEDGVVRFVGTTAFASGEWIGVELDRPGLPNRAFSSDVRLSPLPRRPFREVAERGIGLFLAFEIRQHGLAAIDTFQVPSLFDLKLEACACTLFRNAIEVPQTINRLLKVSTQRIDGQSESVGDVVGGRRLG</sequence>
<feature type="compositionally biased region" description="Pro residues" evidence="1">
    <location>
        <begin position="577"/>
        <end position="586"/>
    </location>
</feature>
<protein>
    <recommendedName>
        <fullName evidence="2">BTB domain-containing protein</fullName>
    </recommendedName>
</protein>
<name>A0A4P9WBS6_9FUNG</name>
<dbReference type="AlphaFoldDB" id="A0A4P9WBS6"/>
<feature type="domain" description="BTB" evidence="2">
    <location>
        <begin position="149"/>
        <end position="226"/>
    </location>
</feature>
<feature type="compositionally biased region" description="Pro residues" evidence="1">
    <location>
        <begin position="532"/>
        <end position="541"/>
    </location>
</feature>
<dbReference type="SMART" id="SM01052">
    <property type="entry name" value="CAP_GLY"/>
    <property type="match status" value="1"/>
</dbReference>
<feature type="compositionally biased region" description="Low complexity" evidence="1">
    <location>
        <begin position="542"/>
        <end position="552"/>
    </location>
</feature>
<gene>
    <name evidence="3" type="ORF">BDK51DRAFT_39441</name>
</gene>
<dbReference type="Gene3D" id="2.30.30.190">
    <property type="entry name" value="CAP Gly-rich-like domain"/>
    <property type="match status" value="1"/>
</dbReference>
<feature type="region of interest" description="Disordered" evidence="1">
    <location>
        <begin position="520"/>
        <end position="589"/>
    </location>
</feature>
<dbReference type="Proteomes" id="UP000269721">
    <property type="component" value="Unassembled WGS sequence"/>
</dbReference>
<dbReference type="EMBL" id="KZ996761">
    <property type="protein sequence ID" value="RKO88370.1"/>
    <property type="molecule type" value="Genomic_DNA"/>
</dbReference>
<dbReference type="Pfam" id="PF01302">
    <property type="entry name" value="CAP_GLY"/>
    <property type="match status" value="1"/>
</dbReference>
<dbReference type="InterPro" id="IPR000938">
    <property type="entry name" value="CAP-Gly_domain"/>
</dbReference>
<evidence type="ECO:0000313" key="3">
    <source>
        <dbReference type="EMBL" id="RKO88370.1"/>
    </source>
</evidence>
<dbReference type="PROSITE" id="PS50097">
    <property type="entry name" value="BTB"/>
    <property type="match status" value="1"/>
</dbReference>
<dbReference type="Gene3D" id="3.30.710.10">
    <property type="entry name" value="Potassium Channel Kv1.1, Chain A"/>
    <property type="match status" value="1"/>
</dbReference>
<dbReference type="Pfam" id="PF00651">
    <property type="entry name" value="BTB"/>
    <property type="match status" value="1"/>
</dbReference>
<dbReference type="OrthoDB" id="2130750at2759"/>
<keyword evidence="4" id="KW-1185">Reference proteome</keyword>
<evidence type="ECO:0000256" key="1">
    <source>
        <dbReference type="SAM" id="MobiDB-lite"/>
    </source>
</evidence>
<reference evidence="4" key="1">
    <citation type="journal article" date="2018" name="Nat. Microbiol.">
        <title>Leveraging single-cell genomics to expand the fungal tree of life.</title>
        <authorList>
            <person name="Ahrendt S.R."/>
            <person name="Quandt C.A."/>
            <person name="Ciobanu D."/>
            <person name="Clum A."/>
            <person name="Salamov A."/>
            <person name="Andreopoulos B."/>
            <person name="Cheng J.F."/>
            <person name="Woyke T."/>
            <person name="Pelin A."/>
            <person name="Henrissat B."/>
            <person name="Reynolds N.K."/>
            <person name="Benny G.L."/>
            <person name="Smith M.E."/>
            <person name="James T.Y."/>
            <person name="Grigoriev I.V."/>
        </authorList>
    </citation>
    <scope>NUCLEOTIDE SEQUENCE [LARGE SCALE GENOMIC DNA]</scope>
</reference>
<organism evidence="3 4">
    <name type="scientific">Blyttiomyces helicus</name>
    <dbReference type="NCBI Taxonomy" id="388810"/>
    <lineage>
        <taxon>Eukaryota</taxon>
        <taxon>Fungi</taxon>
        <taxon>Fungi incertae sedis</taxon>
        <taxon>Chytridiomycota</taxon>
        <taxon>Chytridiomycota incertae sedis</taxon>
        <taxon>Chytridiomycetes</taxon>
        <taxon>Chytridiomycetes incertae sedis</taxon>
        <taxon>Blyttiomyces</taxon>
    </lineage>
</organism>
<dbReference type="SUPFAM" id="SSF54695">
    <property type="entry name" value="POZ domain"/>
    <property type="match status" value="1"/>
</dbReference>
<dbReference type="InterPro" id="IPR000210">
    <property type="entry name" value="BTB/POZ_dom"/>
</dbReference>